<protein>
    <submittedName>
        <fullName evidence="1">Uncharacterized protein</fullName>
    </submittedName>
</protein>
<organism evidence="1 2">
    <name type="scientific">Molorchus minor</name>
    <dbReference type="NCBI Taxonomy" id="1323400"/>
    <lineage>
        <taxon>Eukaryota</taxon>
        <taxon>Metazoa</taxon>
        <taxon>Ecdysozoa</taxon>
        <taxon>Arthropoda</taxon>
        <taxon>Hexapoda</taxon>
        <taxon>Insecta</taxon>
        <taxon>Pterygota</taxon>
        <taxon>Neoptera</taxon>
        <taxon>Endopterygota</taxon>
        <taxon>Coleoptera</taxon>
        <taxon>Polyphaga</taxon>
        <taxon>Cucujiformia</taxon>
        <taxon>Chrysomeloidea</taxon>
        <taxon>Cerambycidae</taxon>
        <taxon>Lamiinae</taxon>
        <taxon>Monochamini</taxon>
        <taxon>Molorchus</taxon>
    </lineage>
</organism>
<gene>
    <name evidence="1" type="ORF">NQ317_013704</name>
</gene>
<keyword evidence="2" id="KW-1185">Reference proteome</keyword>
<name>A0ABQ9JEU3_9CUCU</name>
<sequence>MVTTKCPVDNSAALVAVTNVSEYLDETAIRRMILPKTKVIYEKNQTDIKLVSNVLSCVERTLDRLDKAQIIDEVLPLLYDIRLADPQITLRVSNFTSNFTDIKVG</sequence>
<comment type="caution">
    <text evidence="1">The sequence shown here is derived from an EMBL/GenBank/DDBJ whole genome shotgun (WGS) entry which is preliminary data.</text>
</comment>
<proteinExistence type="predicted"/>
<dbReference type="EMBL" id="JAPWTJ010000666">
    <property type="protein sequence ID" value="KAJ8976483.1"/>
    <property type="molecule type" value="Genomic_DNA"/>
</dbReference>
<dbReference type="Proteomes" id="UP001162164">
    <property type="component" value="Unassembled WGS sequence"/>
</dbReference>
<evidence type="ECO:0000313" key="1">
    <source>
        <dbReference type="EMBL" id="KAJ8976483.1"/>
    </source>
</evidence>
<evidence type="ECO:0000313" key="2">
    <source>
        <dbReference type="Proteomes" id="UP001162164"/>
    </source>
</evidence>
<reference evidence="1" key="1">
    <citation type="journal article" date="2023" name="Insect Mol. Biol.">
        <title>Genome sequencing provides insights into the evolution of gene families encoding plant cell wall-degrading enzymes in longhorned beetles.</title>
        <authorList>
            <person name="Shin N.R."/>
            <person name="Okamura Y."/>
            <person name="Kirsch R."/>
            <person name="Pauchet Y."/>
        </authorList>
    </citation>
    <scope>NUCLEOTIDE SEQUENCE</scope>
    <source>
        <strain evidence="1">MMC_N1</strain>
    </source>
</reference>
<accession>A0ABQ9JEU3</accession>